<feature type="domain" description="FAD-dependent protein C-terminal" evidence="2">
    <location>
        <begin position="290"/>
        <end position="483"/>
    </location>
</feature>
<dbReference type="Proteomes" id="UP000243205">
    <property type="component" value="Unassembled WGS sequence"/>
</dbReference>
<proteinExistence type="predicted"/>
<dbReference type="AlphaFoldDB" id="A0A1G7DT94"/>
<evidence type="ECO:0000313" key="3">
    <source>
        <dbReference type="EMBL" id="SDE54642.1"/>
    </source>
</evidence>
<dbReference type="Gene3D" id="3.30.70.2700">
    <property type="match status" value="1"/>
</dbReference>
<dbReference type="PRINTS" id="PR00411">
    <property type="entry name" value="PNDRDTASEI"/>
</dbReference>
<dbReference type="STRING" id="57664.SAMN05661003_11543"/>
<dbReference type="PANTHER" id="PTHR42842:SF3">
    <property type="entry name" value="FAD_NAD(P)-BINDING OXIDOREDUCTASE FAMILY PROTEIN"/>
    <property type="match status" value="1"/>
</dbReference>
<name>A0A1G7DT94_9BACT</name>
<dbReference type="Pfam" id="PF21688">
    <property type="entry name" value="FAD-depend_C"/>
    <property type="match status" value="1"/>
</dbReference>
<dbReference type="PIRSF" id="PIRSF038984">
    <property type="entry name" value="FAD_binding_protein"/>
    <property type="match status" value="1"/>
</dbReference>
<organism evidence="3 4">
    <name type="scientific">Desulfuromonas thiophila</name>
    <dbReference type="NCBI Taxonomy" id="57664"/>
    <lineage>
        <taxon>Bacteria</taxon>
        <taxon>Pseudomonadati</taxon>
        <taxon>Thermodesulfobacteriota</taxon>
        <taxon>Desulfuromonadia</taxon>
        <taxon>Desulfuromonadales</taxon>
        <taxon>Desulfuromonadaceae</taxon>
        <taxon>Desulfuromonas</taxon>
    </lineage>
</organism>
<feature type="domain" description="FAD/NAD(P)-binding" evidence="1">
    <location>
        <begin position="102"/>
        <end position="274"/>
    </location>
</feature>
<dbReference type="GO" id="GO:0016491">
    <property type="term" value="F:oxidoreductase activity"/>
    <property type="evidence" value="ECO:0007669"/>
    <property type="project" value="InterPro"/>
</dbReference>
<evidence type="ECO:0000259" key="2">
    <source>
        <dbReference type="Pfam" id="PF21688"/>
    </source>
</evidence>
<reference evidence="4" key="1">
    <citation type="submission" date="2016-10" db="EMBL/GenBank/DDBJ databases">
        <authorList>
            <person name="Varghese N."/>
            <person name="Submissions S."/>
        </authorList>
    </citation>
    <scope>NUCLEOTIDE SEQUENCE [LARGE SCALE GENOMIC DNA]</scope>
    <source>
        <strain evidence="4">DSM 8987</strain>
    </source>
</reference>
<gene>
    <name evidence="3" type="ORF">SAMN05661003_11543</name>
</gene>
<evidence type="ECO:0000313" key="4">
    <source>
        <dbReference type="Proteomes" id="UP000243205"/>
    </source>
</evidence>
<protein>
    <submittedName>
        <fullName evidence="3">Uncharacterized protein</fullName>
    </submittedName>
</protein>
<evidence type="ECO:0000259" key="1">
    <source>
        <dbReference type="Pfam" id="PF07992"/>
    </source>
</evidence>
<dbReference type="Gene3D" id="3.50.50.60">
    <property type="entry name" value="FAD/NAD(P)-binding domain"/>
    <property type="match status" value="2"/>
</dbReference>
<dbReference type="InterPro" id="IPR036188">
    <property type="entry name" value="FAD/NAD-bd_sf"/>
</dbReference>
<dbReference type="SUPFAM" id="SSF51905">
    <property type="entry name" value="FAD/NAD(P)-binding domain"/>
    <property type="match status" value="1"/>
</dbReference>
<keyword evidence="4" id="KW-1185">Reference proteome</keyword>
<dbReference type="InterPro" id="IPR049516">
    <property type="entry name" value="FAD-depend_C"/>
</dbReference>
<dbReference type="RefSeq" id="WP_143012138.1">
    <property type="nucleotide sequence ID" value="NZ_FNAQ01000015.1"/>
</dbReference>
<dbReference type="PANTHER" id="PTHR42842">
    <property type="entry name" value="FAD/NAD(P)-BINDING OXIDOREDUCTASE"/>
    <property type="match status" value="1"/>
</dbReference>
<dbReference type="Pfam" id="PF07992">
    <property type="entry name" value="Pyr_redox_2"/>
    <property type="match status" value="1"/>
</dbReference>
<sequence length="542" mass="58743">MSRPLRWRLAQLALTLEEDESQLPLRLAQQLGLKPEQLADWRICRRSIDARRKQRILRLYTLEFSLQAGVSLPLPAQHMAGLEPVPPPVVAPALIRTRRPRSLVVVGMGPAGLFAALELAQCGHRVRLLERGAPVEERVPAVAAFWAGGPLLPDTNVQFGEGGAGTFSDGKLTTRIRHPATAHVLQTLVDCGAPADILVQAKPHVGTDRLRRVLLHFRQRLLALGVELCYHSRLTGLQIEKGCLQGLEWRDRAGESRYSACDALVLATGHSARDTYQLLAAAGLELEAKPFAVGVRIEHPVTAINRMQYGREQHPHLPPADYALTWNDSVSGRGVYSFCMCPGGEVVQSASEPDTVVVNGMSRLRRDGPLSNSALVVTVRPEDFGGLRDPLAGIAFQRRIEQRACGGPGDYRVPAQNLLDFLGQGRGGDLHSSCRAGLRPAELRELLPDFVYTLLRQALPQFDRRMRGFVSGAAVLLAPETRTSAPVRILRGADLQATRCCGLYPAGEGAGYAGGIVSAAVDGLRVARQLAADLDAARPSGV</sequence>
<dbReference type="OrthoDB" id="9772594at2"/>
<dbReference type="InterPro" id="IPR028348">
    <property type="entry name" value="FAD-binding_protein"/>
</dbReference>
<accession>A0A1G7DT94</accession>
<dbReference type="InterPro" id="IPR023753">
    <property type="entry name" value="FAD/NAD-binding_dom"/>
</dbReference>
<dbReference type="EMBL" id="FNAQ01000015">
    <property type="protein sequence ID" value="SDE54642.1"/>
    <property type="molecule type" value="Genomic_DNA"/>
</dbReference>